<accession>A0A4R7KDN7</accession>
<dbReference type="Pfam" id="PF13247">
    <property type="entry name" value="Fer4_11"/>
    <property type="match status" value="1"/>
</dbReference>
<evidence type="ECO:0000256" key="5">
    <source>
        <dbReference type="ARBA" id="ARBA00023004"/>
    </source>
</evidence>
<dbReference type="CDD" id="cd10550">
    <property type="entry name" value="DMSOR_beta_like"/>
    <property type="match status" value="1"/>
</dbReference>
<protein>
    <submittedName>
        <fullName evidence="8">Fe-S-cluster-containing dehydrogenase component</fullName>
    </submittedName>
</protein>
<evidence type="ECO:0000259" key="7">
    <source>
        <dbReference type="PROSITE" id="PS51379"/>
    </source>
</evidence>
<dbReference type="AlphaFoldDB" id="A0A4R7KDN7"/>
<keyword evidence="3" id="KW-0479">Metal-binding</keyword>
<feature type="domain" description="4Fe-4S ferredoxin-type" evidence="7">
    <location>
        <begin position="82"/>
        <end position="111"/>
    </location>
</feature>
<keyword evidence="5" id="KW-0408">Iron</keyword>
<feature type="domain" description="4Fe-4S ferredoxin-type" evidence="7">
    <location>
        <begin position="49"/>
        <end position="81"/>
    </location>
</feature>
<proteinExistence type="predicted"/>
<dbReference type="Proteomes" id="UP000295325">
    <property type="component" value="Unassembled WGS sequence"/>
</dbReference>
<dbReference type="GO" id="GO:0051539">
    <property type="term" value="F:4 iron, 4 sulfur cluster binding"/>
    <property type="evidence" value="ECO:0007669"/>
    <property type="project" value="UniProtKB-KW"/>
</dbReference>
<dbReference type="SUPFAM" id="SSF54862">
    <property type="entry name" value="4Fe-4S ferredoxins"/>
    <property type="match status" value="1"/>
</dbReference>
<evidence type="ECO:0000256" key="3">
    <source>
        <dbReference type="ARBA" id="ARBA00022723"/>
    </source>
</evidence>
<keyword evidence="2" id="KW-0004">4Fe-4S</keyword>
<evidence type="ECO:0000256" key="4">
    <source>
        <dbReference type="ARBA" id="ARBA00022982"/>
    </source>
</evidence>
<evidence type="ECO:0000256" key="6">
    <source>
        <dbReference type="ARBA" id="ARBA00023014"/>
    </source>
</evidence>
<dbReference type="InterPro" id="IPR050294">
    <property type="entry name" value="RnfB_subfamily"/>
</dbReference>
<keyword evidence="1" id="KW-0813">Transport</keyword>
<keyword evidence="6" id="KW-0411">Iron-sulfur</keyword>
<evidence type="ECO:0000256" key="1">
    <source>
        <dbReference type="ARBA" id="ARBA00022448"/>
    </source>
</evidence>
<name>A0A4R7KDN7_9CLOT</name>
<dbReference type="InterPro" id="IPR017896">
    <property type="entry name" value="4Fe4S_Fe-S-bd"/>
</dbReference>
<reference evidence="8 9" key="1">
    <citation type="submission" date="2019-03" db="EMBL/GenBank/DDBJ databases">
        <title>Genomic Encyclopedia of Type Strains, Phase IV (KMG-IV): sequencing the most valuable type-strain genomes for metagenomic binning, comparative biology and taxonomic classification.</title>
        <authorList>
            <person name="Goeker M."/>
        </authorList>
    </citation>
    <scope>NUCLEOTIDE SEQUENCE [LARGE SCALE GENOMIC DNA]</scope>
    <source>
        <strain evidence="8 9">DSM 24455</strain>
    </source>
</reference>
<dbReference type="Gene3D" id="3.30.70.20">
    <property type="match status" value="2"/>
</dbReference>
<dbReference type="EMBL" id="SOAZ01000022">
    <property type="protein sequence ID" value="TDT51055.1"/>
    <property type="molecule type" value="Genomic_DNA"/>
</dbReference>
<evidence type="ECO:0000313" key="9">
    <source>
        <dbReference type="Proteomes" id="UP000295325"/>
    </source>
</evidence>
<evidence type="ECO:0000256" key="2">
    <source>
        <dbReference type="ARBA" id="ARBA00022485"/>
    </source>
</evidence>
<dbReference type="Pfam" id="PF00037">
    <property type="entry name" value="Fer4"/>
    <property type="match status" value="1"/>
</dbReference>
<gene>
    <name evidence="8" type="ORF">EDD71_12225</name>
</gene>
<dbReference type="PROSITE" id="PS51379">
    <property type="entry name" value="4FE4S_FER_2"/>
    <property type="match status" value="4"/>
</dbReference>
<keyword evidence="4" id="KW-0249">Electron transport</keyword>
<organism evidence="8 9">
    <name type="scientific">Fonticella tunisiensis</name>
    <dbReference type="NCBI Taxonomy" id="1096341"/>
    <lineage>
        <taxon>Bacteria</taxon>
        <taxon>Bacillati</taxon>
        <taxon>Bacillota</taxon>
        <taxon>Clostridia</taxon>
        <taxon>Eubacteriales</taxon>
        <taxon>Clostridiaceae</taxon>
        <taxon>Fonticella</taxon>
    </lineage>
</organism>
<dbReference type="GO" id="GO:0046872">
    <property type="term" value="F:metal ion binding"/>
    <property type="evidence" value="ECO:0007669"/>
    <property type="project" value="UniProtKB-KW"/>
</dbReference>
<dbReference type="PANTHER" id="PTHR42859">
    <property type="entry name" value="OXIDOREDUCTASE"/>
    <property type="match status" value="1"/>
</dbReference>
<comment type="caution">
    <text evidence="8">The sequence shown here is derived from an EMBL/GenBank/DDBJ whole genome shotgun (WGS) entry which is preliminary data.</text>
</comment>
<evidence type="ECO:0000313" key="8">
    <source>
        <dbReference type="EMBL" id="TDT51055.1"/>
    </source>
</evidence>
<keyword evidence="9" id="KW-1185">Reference proteome</keyword>
<sequence length="165" mass="18196">MNGRDSVGKTLIISPEKCTGCRTCEVACSFRKTDSFNPQNSAVTVYQYDEAAISIPVMCMQCEDPKCMKVCTTGAIYKDENDTVLIDRKKCIGCKLCIIACHFGNISYNYEQKTLVKCDLCGGDPQCAKLCPSGTIQFKEATSAQLSKKKALAEKFKSLLEEVEK</sequence>
<dbReference type="PANTHER" id="PTHR42859:SF10">
    <property type="entry name" value="DIMETHYLSULFOXIDE REDUCTASE CHAIN B"/>
    <property type="match status" value="1"/>
</dbReference>
<feature type="domain" description="4Fe-4S ferredoxin-type" evidence="7">
    <location>
        <begin position="9"/>
        <end position="39"/>
    </location>
</feature>
<feature type="domain" description="4Fe-4S ferredoxin-type" evidence="7">
    <location>
        <begin position="112"/>
        <end position="141"/>
    </location>
</feature>